<dbReference type="AlphaFoldDB" id="A0ABD4YW35"/>
<organism evidence="2 3">
    <name type="scientific">Achromobacter mucicolens</name>
    <dbReference type="NCBI Taxonomy" id="1389922"/>
    <lineage>
        <taxon>Bacteria</taxon>
        <taxon>Pseudomonadati</taxon>
        <taxon>Pseudomonadota</taxon>
        <taxon>Betaproteobacteria</taxon>
        <taxon>Burkholderiales</taxon>
        <taxon>Alcaligenaceae</taxon>
        <taxon>Achromobacter</taxon>
    </lineage>
</organism>
<evidence type="ECO:0008006" key="4">
    <source>
        <dbReference type="Google" id="ProtNLM"/>
    </source>
</evidence>
<accession>A0ABD4YW35</accession>
<name>A0ABD4YW35_9BURK</name>
<feature type="transmembrane region" description="Helical" evidence="1">
    <location>
        <begin position="200"/>
        <end position="223"/>
    </location>
</feature>
<proteinExistence type="predicted"/>
<protein>
    <recommendedName>
        <fullName evidence="4">Glycosyltransferase RgtA/B/C/D-like domain-containing protein</fullName>
    </recommendedName>
</protein>
<feature type="transmembrane region" description="Helical" evidence="1">
    <location>
        <begin position="299"/>
        <end position="318"/>
    </location>
</feature>
<keyword evidence="1" id="KW-1133">Transmembrane helix</keyword>
<keyword evidence="1" id="KW-0812">Transmembrane</keyword>
<gene>
    <name evidence="2" type="ORF">N5C72_15045</name>
</gene>
<evidence type="ECO:0000313" key="3">
    <source>
        <dbReference type="Proteomes" id="UP001158644"/>
    </source>
</evidence>
<feature type="transmembrane region" description="Helical" evidence="1">
    <location>
        <begin position="168"/>
        <end position="188"/>
    </location>
</feature>
<feature type="transmembrane region" description="Helical" evidence="1">
    <location>
        <begin position="12"/>
        <end position="31"/>
    </location>
</feature>
<feature type="transmembrane region" description="Helical" evidence="1">
    <location>
        <begin position="324"/>
        <end position="342"/>
    </location>
</feature>
<dbReference type="EMBL" id="JAOBZK010000019">
    <property type="protein sequence ID" value="MDH1179393.1"/>
    <property type="molecule type" value="Genomic_DNA"/>
</dbReference>
<dbReference type="GeneID" id="92787334"/>
<feature type="transmembrane region" description="Helical" evidence="1">
    <location>
        <begin position="141"/>
        <end position="162"/>
    </location>
</feature>
<dbReference type="Proteomes" id="UP001158644">
    <property type="component" value="Unassembled WGS sequence"/>
</dbReference>
<reference evidence="2 3" key="1">
    <citation type="submission" date="2022-09" db="EMBL/GenBank/DDBJ databases">
        <title>Intensive care unit water sources are persistently colonized with multi-drug resistant bacteria and are the site of extensive horizontal gene transfer of antibiotic resistance genes.</title>
        <authorList>
            <person name="Diorio-Toth L."/>
        </authorList>
    </citation>
    <scope>NUCLEOTIDE SEQUENCE [LARGE SCALE GENOMIC DNA]</scope>
    <source>
        <strain evidence="2 3">GD03967</strain>
    </source>
</reference>
<dbReference type="RefSeq" id="WP_152382843.1">
    <property type="nucleotide sequence ID" value="NZ_CADIKQ010000007.1"/>
</dbReference>
<feature type="transmembrane region" description="Helical" evidence="1">
    <location>
        <begin position="354"/>
        <end position="374"/>
    </location>
</feature>
<feature type="transmembrane region" description="Helical" evidence="1">
    <location>
        <begin position="235"/>
        <end position="255"/>
    </location>
</feature>
<evidence type="ECO:0000313" key="2">
    <source>
        <dbReference type="EMBL" id="MDH1179393.1"/>
    </source>
</evidence>
<keyword evidence="1" id="KW-0472">Membrane</keyword>
<comment type="caution">
    <text evidence="2">The sequence shown here is derived from an EMBL/GenBank/DDBJ whole genome shotgun (WGS) entry which is preliminary data.</text>
</comment>
<feature type="transmembrane region" description="Helical" evidence="1">
    <location>
        <begin position="118"/>
        <end position="134"/>
    </location>
</feature>
<sequence length="384" mass="41871">MIRFFNSVVYRRFLLAMLYVMVAAAAFNGFYTKWRLNDGHGPHSLAAMVDGTAHRPYVYRQFAPAIANGIQDLLPAATVARLSERLTEPRRVNSRSGLAMRYPESEAMQAPVTLRYHLVYYLTFAALLGSLFAMRSVCLAAGASGAAATAAPMVIALLLPFFLTEGGFFYDFFEVLFMACAILLAWRIPVERPMRAAGRLGLLAVVAAMATWNKEAFFFYVVTLYPFLRRSLPRIKAAGVVAALVFVCGCVYLALRMRYAGNPGGAVSFQPGANFFYFLDPGNWFRTESTYGVALPKGLSAVMVLMIAGVAATGWRLLPTPFRVHVLMALAVNVPLFLLFAAEGEARNLSMLYPSLLALMSMALTAWIGAAAASPSAALRTADS</sequence>
<evidence type="ECO:0000256" key="1">
    <source>
        <dbReference type="SAM" id="Phobius"/>
    </source>
</evidence>